<reference evidence="1" key="1">
    <citation type="submission" date="2020-05" db="EMBL/GenBank/DDBJ databases">
        <authorList>
            <person name="Chiriac C."/>
            <person name="Salcher M."/>
            <person name="Ghai R."/>
            <person name="Kavagutti S V."/>
        </authorList>
    </citation>
    <scope>NUCLEOTIDE SEQUENCE</scope>
</reference>
<dbReference type="InterPro" id="IPR007511">
    <property type="entry name" value="DUF501"/>
</dbReference>
<dbReference type="EMBL" id="CAEZTM010000121">
    <property type="protein sequence ID" value="CAB4582664.1"/>
    <property type="molecule type" value="Genomic_DNA"/>
</dbReference>
<protein>
    <submittedName>
        <fullName evidence="1">Unannotated protein</fullName>
    </submittedName>
</protein>
<dbReference type="PANTHER" id="PTHR37163:SF1">
    <property type="entry name" value="DUF501 DOMAIN-CONTAINING PROTEIN"/>
    <property type="match status" value="1"/>
</dbReference>
<proteinExistence type="predicted"/>
<gene>
    <name evidence="1" type="ORF">UFOPK1684_01516</name>
</gene>
<organism evidence="1">
    <name type="scientific">freshwater metagenome</name>
    <dbReference type="NCBI Taxonomy" id="449393"/>
    <lineage>
        <taxon>unclassified sequences</taxon>
        <taxon>metagenomes</taxon>
        <taxon>ecological metagenomes</taxon>
    </lineage>
</organism>
<sequence>MKSLGEPPTSHDIDVVSGQLGRPARDIVGISARCVCGNPVVVVTTPRLGDGTPFPTLYYLTQPEATRAASRLEAAGRMADYQARLGDDAEATEAYRLAHESFIRTRESIDLVDEIAGISAGGMPDRVKCLHSLMAHSLSVGSGVNPVGDWALADTHWSLEHCQC</sequence>
<name>A0A6J6F724_9ZZZZ</name>
<dbReference type="AlphaFoldDB" id="A0A6J6F724"/>
<dbReference type="PANTHER" id="PTHR37163">
    <property type="entry name" value="CONSERVED PROTEIN"/>
    <property type="match status" value="1"/>
</dbReference>
<evidence type="ECO:0000313" key="1">
    <source>
        <dbReference type="EMBL" id="CAB4582664.1"/>
    </source>
</evidence>
<dbReference type="Pfam" id="PF04417">
    <property type="entry name" value="DUF501"/>
    <property type="match status" value="1"/>
</dbReference>
<accession>A0A6J6F724</accession>